<comment type="catalytic activity">
    <reaction evidence="11 16">
        <text>D-ribose 5-phosphate + ATP = 5-phospho-alpha-D-ribose 1-diphosphate + AMP + H(+)</text>
        <dbReference type="Rhea" id="RHEA:15609"/>
        <dbReference type="ChEBI" id="CHEBI:15378"/>
        <dbReference type="ChEBI" id="CHEBI:30616"/>
        <dbReference type="ChEBI" id="CHEBI:58017"/>
        <dbReference type="ChEBI" id="CHEBI:78346"/>
        <dbReference type="ChEBI" id="CHEBI:456215"/>
        <dbReference type="EC" id="2.7.6.1"/>
    </reaction>
</comment>
<evidence type="ECO:0000256" key="8">
    <source>
        <dbReference type="ARBA" id="ARBA00022777"/>
    </source>
</evidence>
<organism evidence="19 20">
    <name type="scientific">Meiothermus taiwanensis</name>
    <dbReference type="NCBI Taxonomy" id="172827"/>
    <lineage>
        <taxon>Bacteria</taxon>
        <taxon>Thermotogati</taxon>
        <taxon>Deinococcota</taxon>
        <taxon>Deinococci</taxon>
        <taxon>Thermales</taxon>
        <taxon>Thermaceae</taxon>
        <taxon>Meiothermus</taxon>
    </lineage>
</organism>
<dbReference type="NCBIfam" id="TIGR01251">
    <property type="entry name" value="ribP_PPkin"/>
    <property type="match status" value="1"/>
</dbReference>
<dbReference type="GO" id="GO:0005524">
    <property type="term" value="F:ATP binding"/>
    <property type="evidence" value="ECO:0007669"/>
    <property type="project" value="UniProtKB-KW"/>
</dbReference>
<keyword evidence="6 15" id="KW-0545">Nucleotide biosynthesis</keyword>
<dbReference type="Pfam" id="PF13793">
    <property type="entry name" value="Pribosyltran_N"/>
    <property type="match status" value="1"/>
</dbReference>
<evidence type="ECO:0000256" key="5">
    <source>
        <dbReference type="ARBA" id="ARBA00022723"/>
    </source>
</evidence>
<evidence type="ECO:0000259" key="18">
    <source>
        <dbReference type="Pfam" id="PF13793"/>
    </source>
</evidence>
<evidence type="ECO:0000256" key="14">
    <source>
        <dbReference type="ARBA" id="ARBA00069492"/>
    </source>
</evidence>
<dbReference type="Gene3D" id="3.40.50.2020">
    <property type="match status" value="2"/>
</dbReference>
<evidence type="ECO:0000256" key="7">
    <source>
        <dbReference type="ARBA" id="ARBA00022741"/>
    </source>
</evidence>
<evidence type="ECO:0000256" key="9">
    <source>
        <dbReference type="ARBA" id="ARBA00022840"/>
    </source>
</evidence>
<comment type="caution">
    <text evidence="19">The sequence shown here is derived from an EMBL/GenBank/DDBJ whole genome shotgun (WGS) entry which is preliminary data.</text>
</comment>
<dbReference type="FunFam" id="3.40.50.2020:FF:000001">
    <property type="entry name" value="Ribose-phosphate pyrophosphokinase"/>
    <property type="match status" value="1"/>
</dbReference>
<dbReference type="GO" id="GO:0005737">
    <property type="term" value="C:cytoplasm"/>
    <property type="evidence" value="ECO:0007669"/>
    <property type="project" value="TreeGrafter"/>
</dbReference>
<name>A0A399E8K8_9DEIN</name>
<dbReference type="InterPro" id="IPR029057">
    <property type="entry name" value="PRTase-like"/>
</dbReference>
<dbReference type="InterPro" id="IPR000842">
    <property type="entry name" value="PRib_PP_synth_CS"/>
</dbReference>
<evidence type="ECO:0000256" key="4">
    <source>
        <dbReference type="ARBA" id="ARBA00022679"/>
    </source>
</evidence>
<evidence type="ECO:0000259" key="17">
    <source>
        <dbReference type="Pfam" id="PF00156"/>
    </source>
</evidence>
<dbReference type="InterPro" id="IPR029099">
    <property type="entry name" value="Pribosyltran_N"/>
</dbReference>
<accession>A0A399E8K8</accession>
<dbReference type="EC" id="2.7.6.1" evidence="3 16"/>
<keyword evidence="4 19" id="KW-0808">Transferase</keyword>
<comment type="function">
    <text evidence="12">Involved in the biosynthesis of the central metabolite phospho-alpha-D-ribosyl-1-pyrophosphate (PRPP) via the transfer of pyrophosphoryl group from ATP to 1-hydroxyl of ribose-5-phosphate (Rib-5-P).</text>
</comment>
<dbReference type="Proteomes" id="UP000266089">
    <property type="component" value="Unassembled WGS sequence"/>
</dbReference>
<evidence type="ECO:0000256" key="2">
    <source>
        <dbReference type="ARBA" id="ARBA00004996"/>
    </source>
</evidence>
<evidence type="ECO:0000256" key="1">
    <source>
        <dbReference type="ARBA" id="ARBA00001946"/>
    </source>
</evidence>
<evidence type="ECO:0000256" key="13">
    <source>
        <dbReference type="ARBA" id="ARBA00061444"/>
    </source>
</evidence>
<dbReference type="AlphaFoldDB" id="A0A399E8K8"/>
<keyword evidence="7" id="KW-0547">Nucleotide-binding</keyword>
<dbReference type="PANTHER" id="PTHR10210:SF41">
    <property type="entry name" value="RIBOSE-PHOSPHATE PYROPHOSPHOKINASE 1, CHLOROPLASTIC"/>
    <property type="match status" value="1"/>
</dbReference>
<feature type="domain" description="Ribose-phosphate pyrophosphokinase N-terminal" evidence="18">
    <location>
        <begin position="26"/>
        <end position="142"/>
    </location>
</feature>
<evidence type="ECO:0000256" key="16">
    <source>
        <dbReference type="RuleBase" id="RU004325"/>
    </source>
</evidence>
<dbReference type="GO" id="GO:0006164">
    <property type="term" value="P:purine nucleotide biosynthetic process"/>
    <property type="evidence" value="ECO:0007669"/>
    <property type="project" value="TreeGrafter"/>
</dbReference>
<dbReference type="PROSITE" id="PS00114">
    <property type="entry name" value="PRPP_SYNTHASE"/>
    <property type="match status" value="1"/>
</dbReference>
<dbReference type="InterPro" id="IPR000836">
    <property type="entry name" value="PRTase_dom"/>
</dbReference>
<comment type="similarity">
    <text evidence="13">Belongs to the ribose-phosphate pyrophosphokinase family. Class I subfamily.</text>
</comment>
<evidence type="ECO:0000313" key="19">
    <source>
        <dbReference type="EMBL" id="RIH79130.1"/>
    </source>
</evidence>
<dbReference type="GO" id="GO:0016301">
    <property type="term" value="F:kinase activity"/>
    <property type="evidence" value="ECO:0007669"/>
    <property type="project" value="UniProtKB-KW"/>
</dbReference>
<feature type="domain" description="Phosphoribosyltransferase" evidence="17">
    <location>
        <begin position="175"/>
        <end position="273"/>
    </location>
</feature>
<dbReference type="GO" id="GO:0002189">
    <property type="term" value="C:ribose phosphate diphosphokinase complex"/>
    <property type="evidence" value="ECO:0007669"/>
    <property type="project" value="TreeGrafter"/>
</dbReference>
<dbReference type="NCBIfam" id="NF002320">
    <property type="entry name" value="PRK01259.1"/>
    <property type="match status" value="1"/>
</dbReference>
<dbReference type="GO" id="GO:0000287">
    <property type="term" value="F:magnesium ion binding"/>
    <property type="evidence" value="ECO:0007669"/>
    <property type="project" value="InterPro"/>
</dbReference>
<keyword evidence="9" id="KW-0067">ATP-binding</keyword>
<evidence type="ECO:0000256" key="12">
    <source>
        <dbReference type="ARBA" id="ARBA00054914"/>
    </source>
</evidence>
<keyword evidence="10 16" id="KW-0460">Magnesium</keyword>
<reference evidence="19 20" key="1">
    <citation type="submission" date="2018-08" db="EMBL/GenBank/DDBJ databases">
        <title>Meiothermus cateniformans JCM 15151 genome sequencing project.</title>
        <authorList>
            <person name="Da Costa M.S."/>
            <person name="Albuquerque L."/>
            <person name="Raposo P."/>
            <person name="Froufe H.J.C."/>
            <person name="Barroso C.S."/>
            <person name="Egas C."/>
        </authorList>
    </citation>
    <scope>NUCLEOTIDE SEQUENCE [LARGE SCALE GENOMIC DNA]</scope>
    <source>
        <strain evidence="19 20">JCM 15151</strain>
    </source>
</reference>
<dbReference type="EMBL" id="QWKX01000008">
    <property type="protein sequence ID" value="RIH79130.1"/>
    <property type="molecule type" value="Genomic_DNA"/>
</dbReference>
<gene>
    <name evidence="19" type="primary">prs_1</name>
    <name evidence="19" type="ORF">Mcate_00481</name>
</gene>
<evidence type="ECO:0000256" key="15">
    <source>
        <dbReference type="RuleBase" id="RU004324"/>
    </source>
</evidence>
<dbReference type="InterPro" id="IPR005946">
    <property type="entry name" value="Rib-P_diPkinase"/>
</dbReference>
<protein>
    <recommendedName>
        <fullName evidence="14 16">Ribose-phosphate pyrophosphokinase</fullName>
        <ecNumber evidence="3 16">2.7.6.1</ecNumber>
    </recommendedName>
</protein>
<keyword evidence="5 16" id="KW-0479">Metal-binding</keyword>
<keyword evidence="8 16" id="KW-0418">Kinase</keyword>
<evidence type="ECO:0000256" key="11">
    <source>
        <dbReference type="ARBA" id="ARBA00049535"/>
    </source>
</evidence>
<dbReference type="CDD" id="cd06223">
    <property type="entry name" value="PRTases_typeI"/>
    <property type="match status" value="1"/>
</dbReference>
<comment type="cofactor">
    <cofactor evidence="1">
        <name>Mg(2+)</name>
        <dbReference type="ChEBI" id="CHEBI:18420"/>
    </cofactor>
</comment>
<dbReference type="OrthoDB" id="9777067at2"/>
<comment type="pathway">
    <text evidence="2">Metabolic intermediate biosynthesis; 5-phospho-alpha-D-ribose 1-diphosphate biosynthesis; 5-phospho-alpha-D-ribose 1-diphosphate from D-ribose 5-phosphate (route I): step 1/1.</text>
</comment>
<sequence>MGGASITEWLGSEQAEEIRHANGGQVKLFCGNANRPLAEAVARALGISLGKATVERFPDGEVQVRLLESIRGDDVYLLQSTAPPVNDHLMELLVLADAARRSSAGRINAVIPYFGYARQDKQTQGREPITARLVAGLLEHVGIHRVITVDLHAPQIQGFFYQPVDELSAVRLFAEYLERQNLTENAVVVSPDSGRAEQARRLSERLNLPLAILAKRRTGPRETQVSYVIGDVAGKRPLIIDDIISTGGTIRRGVEALLAAGAAPEVIVMASHAVLVGNARENLAHPAIREVVFTDTIALNPALGYTILPTAPLLAQAIRRVHTNQSVSVLI</sequence>
<dbReference type="GO" id="GO:0004749">
    <property type="term" value="F:ribose phosphate diphosphokinase activity"/>
    <property type="evidence" value="ECO:0007669"/>
    <property type="project" value="UniProtKB-EC"/>
</dbReference>
<dbReference type="Pfam" id="PF00156">
    <property type="entry name" value="Pribosyltran"/>
    <property type="match status" value="1"/>
</dbReference>
<dbReference type="SMART" id="SM01400">
    <property type="entry name" value="Pribosyltran_N"/>
    <property type="match status" value="1"/>
</dbReference>
<evidence type="ECO:0000256" key="6">
    <source>
        <dbReference type="ARBA" id="ARBA00022727"/>
    </source>
</evidence>
<dbReference type="RefSeq" id="WP_013013336.1">
    <property type="nucleotide sequence ID" value="NZ_JBHSXZ010000042.1"/>
</dbReference>
<dbReference type="PANTHER" id="PTHR10210">
    <property type="entry name" value="RIBOSE-PHOSPHATE DIPHOSPHOKINASE FAMILY MEMBER"/>
    <property type="match status" value="1"/>
</dbReference>
<evidence type="ECO:0000256" key="3">
    <source>
        <dbReference type="ARBA" id="ARBA00013247"/>
    </source>
</evidence>
<dbReference type="SUPFAM" id="SSF53271">
    <property type="entry name" value="PRTase-like"/>
    <property type="match status" value="2"/>
</dbReference>
<dbReference type="GO" id="GO:0006015">
    <property type="term" value="P:5-phosphoribose 1-diphosphate biosynthetic process"/>
    <property type="evidence" value="ECO:0007669"/>
    <property type="project" value="TreeGrafter"/>
</dbReference>
<evidence type="ECO:0000256" key="10">
    <source>
        <dbReference type="ARBA" id="ARBA00022842"/>
    </source>
</evidence>
<proteinExistence type="inferred from homology"/>
<dbReference type="GO" id="GO:0009156">
    <property type="term" value="P:ribonucleoside monophosphate biosynthetic process"/>
    <property type="evidence" value="ECO:0007669"/>
    <property type="project" value="InterPro"/>
</dbReference>
<evidence type="ECO:0000313" key="20">
    <source>
        <dbReference type="Proteomes" id="UP000266089"/>
    </source>
</evidence>